<dbReference type="SUPFAM" id="SSF81321">
    <property type="entry name" value="Family A G protein-coupled receptor-like"/>
    <property type="match status" value="1"/>
</dbReference>
<evidence type="ECO:0000313" key="14">
    <source>
        <dbReference type="Proteomes" id="UP001187415"/>
    </source>
</evidence>
<sequence length="304" mass="34436">MCCGAAEQTGGEEKAERDGMGRCYGGSPAAAKLNGPPKRRRSGRQRLRAQKHPEHKTTFLFCFFSRGRPQKPRLERLARVFRTPYEEKKKEDETVETEAFSDTCQVFCCSPLKEEKPDADSGLRPADLHSNKKPQEETADRRICYDTTSPEHFDDFLVYSTVVSAVMFVLPFMVVMVCNGLMVRRLLKSSWGSKGDRGTLAAQQSKQKSVKMIIIVLAAFMLCFLPFHFTRSLYYFFRYIRNVNPAQISCKLLEVSSVAYKVTRPLASANSCVDPILYFLAGQDVWSNFKKKSKLSRSKSVSVS</sequence>
<dbReference type="GO" id="GO:0005886">
    <property type="term" value="C:plasma membrane"/>
    <property type="evidence" value="ECO:0007669"/>
    <property type="project" value="UniProtKB-SubCell"/>
</dbReference>
<evidence type="ECO:0000256" key="6">
    <source>
        <dbReference type="ARBA" id="ARBA00023040"/>
    </source>
</evidence>
<evidence type="ECO:0000259" key="12">
    <source>
        <dbReference type="PROSITE" id="PS50262"/>
    </source>
</evidence>
<protein>
    <recommendedName>
        <fullName evidence="2">P2Y purinoceptor 2</fullName>
    </recommendedName>
</protein>
<name>A0AA88SRH5_CHASR</name>
<dbReference type="PRINTS" id="PR00237">
    <property type="entry name" value="GPCRRHODOPSN"/>
</dbReference>
<dbReference type="EMBL" id="JAUPFM010000007">
    <property type="protein sequence ID" value="KAK2847134.1"/>
    <property type="molecule type" value="Genomic_DNA"/>
</dbReference>
<accession>A0AA88SRH5</accession>
<dbReference type="Pfam" id="PF00001">
    <property type="entry name" value="7tm_1"/>
    <property type="match status" value="1"/>
</dbReference>
<dbReference type="InterPro" id="IPR017452">
    <property type="entry name" value="GPCR_Rhodpsn_7TM"/>
</dbReference>
<evidence type="ECO:0000256" key="1">
    <source>
        <dbReference type="ARBA" id="ARBA00004651"/>
    </source>
</evidence>
<keyword evidence="14" id="KW-1185">Reference proteome</keyword>
<dbReference type="Gene3D" id="1.20.1070.10">
    <property type="entry name" value="Rhodopsin 7-helix transmembrane proteins"/>
    <property type="match status" value="1"/>
</dbReference>
<keyword evidence="6" id="KW-0297">G-protein coupled receptor</keyword>
<feature type="region of interest" description="Disordered" evidence="10">
    <location>
        <begin position="1"/>
        <end position="51"/>
    </location>
</feature>
<feature type="transmembrane region" description="Helical" evidence="11">
    <location>
        <begin position="156"/>
        <end position="178"/>
    </location>
</feature>
<feature type="compositionally biased region" description="Basic residues" evidence="10">
    <location>
        <begin position="37"/>
        <end position="50"/>
    </location>
</feature>
<feature type="domain" description="G-protein coupled receptors family 1 profile" evidence="12">
    <location>
        <begin position="144"/>
        <end position="278"/>
    </location>
</feature>
<keyword evidence="8" id="KW-0675">Receptor</keyword>
<dbReference type="Proteomes" id="UP001187415">
    <property type="component" value="Unassembled WGS sequence"/>
</dbReference>
<evidence type="ECO:0000313" key="13">
    <source>
        <dbReference type="EMBL" id="KAK2847134.1"/>
    </source>
</evidence>
<evidence type="ECO:0000256" key="7">
    <source>
        <dbReference type="ARBA" id="ARBA00023136"/>
    </source>
</evidence>
<evidence type="ECO:0000256" key="8">
    <source>
        <dbReference type="ARBA" id="ARBA00023170"/>
    </source>
</evidence>
<organism evidence="13 14">
    <name type="scientific">Channa striata</name>
    <name type="common">Snakehead murrel</name>
    <name type="synonym">Ophicephalus striatus</name>
    <dbReference type="NCBI Taxonomy" id="64152"/>
    <lineage>
        <taxon>Eukaryota</taxon>
        <taxon>Metazoa</taxon>
        <taxon>Chordata</taxon>
        <taxon>Craniata</taxon>
        <taxon>Vertebrata</taxon>
        <taxon>Euteleostomi</taxon>
        <taxon>Actinopterygii</taxon>
        <taxon>Neopterygii</taxon>
        <taxon>Teleostei</taxon>
        <taxon>Neoteleostei</taxon>
        <taxon>Acanthomorphata</taxon>
        <taxon>Anabantaria</taxon>
        <taxon>Anabantiformes</taxon>
        <taxon>Channoidei</taxon>
        <taxon>Channidae</taxon>
        <taxon>Channa</taxon>
    </lineage>
</organism>
<evidence type="ECO:0000256" key="11">
    <source>
        <dbReference type="SAM" id="Phobius"/>
    </source>
</evidence>
<dbReference type="PANTHER" id="PTHR24231">
    <property type="entry name" value="PURINOCEPTOR-RELATED G-PROTEIN COUPLED RECEPTOR"/>
    <property type="match status" value="1"/>
</dbReference>
<keyword evidence="7 11" id="KW-0472">Membrane</keyword>
<feature type="region of interest" description="Disordered" evidence="10">
    <location>
        <begin position="115"/>
        <end position="141"/>
    </location>
</feature>
<keyword evidence="4 11" id="KW-0812">Transmembrane</keyword>
<evidence type="ECO:0000256" key="10">
    <source>
        <dbReference type="SAM" id="MobiDB-lite"/>
    </source>
</evidence>
<evidence type="ECO:0000256" key="3">
    <source>
        <dbReference type="ARBA" id="ARBA00022475"/>
    </source>
</evidence>
<dbReference type="PROSITE" id="PS50262">
    <property type="entry name" value="G_PROTEIN_RECEP_F1_2"/>
    <property type="match status" value="1"/>
</dbReference>
<dbReference type="AlphaFoldDB" id="A0AA88SRH5"/>
<evidence type="ECO:0000256" key="2">
    <source>
        <dbReference type="ARBA" id="ARBA00021855"/>
    </source>
</evidence>
<keyword evidence="3" id="KW-1003">Cell membrane</keyword>
<gene>
    <name evidence="13" type="ORF">Q5P01_010133</name>
</gene>
<dbReference type="GO" id="GO:0031686">
    <property type="term" value="F:A1 adenosine receptor binding"/>
    <property type="evidence" value="ECO:0007669"/>
    <property type="project" value="TreeGrafter"/>
</dbReference>
<comment type="caution">
    <text evidence="13">The sequence shown here is derived from an EMBL/GenBank/DDBJ whole genome shotgun (WGS) entry which is preliminary data.</text>
</comment>
<evidence type="ECO:0000256" key="5">
    <source>
        <dbReference type="ARBA" id="ARBA00022989"/>
    </source>
</evidence>
<dbReference type="GO" id="GO:0045030">
    <property type="term" value="F:G protein-coupled UTP receptor activity"/>
    <property type="evidence" value="ECO:0007669"/>
    <property type="project" value="TreeGrafter"/>
</dbReference>
<evidence type="ECO:0000256" key="4">
    <source>
        <dbReference type="ARBA" id="ARBA00022692"/>
    </source>
</evidence>
<proteinExistence type="predicted"/>
<keyword evidence="5 11" id="KW-1133">Transmembrane helix</keyword>
<comment type="subcellular location">
    <subcellularLocation>
        <location evidence="1">Cell membrane</location>
        <topology evidence="1">Multi-pass membrane protein</topology>
    </subcellularLocation>
</comment>
<keyword evidence="9" id="KW-0807">Transducer</keyword>
<dbReference type="PANTHER" id="PTHR24231:SF17">
    <property type="entry name" value="P2Y PURINOCEPTOR 2"/>
    <property type="match status" value="1"/>
</dbReference>
<evidence type="ECO:0000256" key="9">
    <source>
        <dbReference type="ARBA" id="ARBA00023224"/>
    </source>
</evidence>
<reference evidence="13" key="1">
    <citation type="submission" date="2023-07" db="EMBL/GenBank/DDBJ databases">
        <title>Chromosome-level Genome Assembly of Striped Snakehead (Channa striata).</title>
        <authorList>
            <person name="Liu H."/>
        </authorList>
    </citation>
    <scope>NUCLEOTIDE SEQUENCE</scope>
    <source>
        <strain evidence="13">Gz</strain>
        <tissue evidence="13">Muscle</tissue>
    </source>
</reference>
<dbReference type="InterPro" id="IPR000276">
    <property type="entry name" value="GPCR_Rhodpsn"/>
</dbReference>
<feature type="transmembrane region" description="Helical" evidence="11">
    <location>
        <begin position="213"/>
        <end position="237"/>
    </location>
</feature>
<feature type="compositionally biased region" description="Basic and acidic residues" evidence="10">
    <location>
        <begin position="11"/>
        <end position="20"/>
    </location>
</feature>